<evidence type="ECO:0008006" key="3">
    <source>
        <dbReference type="Google" id="ProtNLM"/>
    </source>
</evidence>
<dbReference type="Gene3D" id="3.10.450.40">
    <property type="match status" value="1"/>
</dbReference>
<name>A0ABQ8D296_BRANA</name>
<comment type="caution">
    <text evidence="1">The sequence shown here is derived from an EMBL/GenBank/DDBJ whole genome shotgun (WGS) entry which is preliminary data.</text>
</comment>
<evidence type="ECO:0000313" key="2">
    <source>
        <dbReference type="Proteomes" id="UP000824890"/>
    </source>
</evidence>
<protein>
    <recommendedName>
        <fullName evidence="3">Protein DCL, chloroplastic</fullName>
    </recommendedName>
</protein>
<dbReference type="Pfam" id="PF11523">
    <property type="entry name" value="DUF3223"/>
    <property type="match status" value="1"/>
</dbReference>
<organism evidence="1 2">
    <name type="scientific">Brassica napus</name>
    <name type="common">Rape</name>
    <dbReference type="NCBI Taxonomy" id="3708"/>
    <lineage>
        <taxon>Eukaryota</taxon>
        <taxon>Viridiplantae</taxon>
        <taxon>Streptophyta</taxon>
        <taxon>Embryophyta</taxon>
        <taxon>Tracheophyta</taxon>
        <taxon>Spermatophyta</taxon>
        <taxon>Magnoliopsida</taxon>
        <taxon>eudicotyledons</taxon>
        <taxon>Gunneridae</taxon>
        <taxon>Pentapetalae</taxon>
        <taxon>rosids</taxon>
        <taxon>malvids</taxon>
        <taxon>Brassicales</taxon>
        <taxon>Brassicaceae</taxon>
        <taxon>Brassiceae</taxon>
        <taxon>Brassica</taxon>
    </lineage>
</organism>
<dbReference type="PANTHER" id="PTHR33415:SF4">
    <property type="entry name" value="DCL PROTEIN (DUF3223)"/>
    <property type="match status" value="1"/>
</dbReference>
<reference evidence="1 2" key="1">
    <citation type="submission" date="2021-05" db="EMBL/GenBank/DDBJ databases">
        <title>Genome Assembly of Synthetic Allotetraploid Brassica napus Reveals Homoeologous Exchanges between Subgenomes.</title>
        <authorList>
            <person name="Davis J.T."/>
        </authorList>
    </citation>
    <scope>NUCLEOTIDE SEQUENCE [LARGE SCALE GENOMIC DNA]</scope>
    <source>
        <strain evidence="2">cv. Da-Ae</strain>
        <tissue evidence="1">Seedling</tissue>
    </source>
</reference>
<keyword evidence="2" id="KW-1185">Reference proteome</keyword>
<gene>
    <name evidence="1" type="ORF">HID58_022678</name>
</gene>
<dbReference type="InterPro" id="IPR044673">
    <property type="entry name" value="DCL-like"/>
</dbReference>
<feature type="non-terminal residue" evidence="1">
    <location>
        <position position="1"/>
    </location>
</feature>
<dbReference type="EMBL" id="JAGKQM010000006">
    <property type="protein sequence ID" value="KAH0922660.1"/>
    <property type="molecule type" value="Genomic_DNA"/>
</dbReference>
<accession>A0ABQ8D296</accession>
<sequence>CRSVGPIDTKNLRNCPFRPYLLPRFLPTVQAFLYFPHSSLVFSLGDIEEKVGVKSMTSLLLLRNGFLNYRHHQFSIASAGFHSHRRRLLCSLADKPQFREDDSPMPAMSSTAPVDDNWRYEDPDYRKWKNLEAEILGDIEPVALLAKDILHSDSRYLDGERLDFEDEKIIMEKLLAFHPYAKDKIGCGLDFIMVDRHPQFRHSRCLFVVRTDGGWIDFSYQKCLRAYVRDRYPSHAERFIREHFKRASS</sequence>
<dbReference type="PANTHER" id="PTHR33415">
    <property type="entry name" value="PROTEIN EMBRYO DEFECTIVE 514"/>
    <property type="match status" value="1"/>
</dbReference>
<evidence type="ECO:0000313" key="1">
    <source>
        <dbReference type="EMBL" id="KAH0922660.1"/>
    </source>
</evidence>
<proteinExistence type="predicted"/>
<dbReference type="Proteomes" id="UP000824890">
    <property type="component" value="Unassembled WGS sequence"/>
</dbReference>